<dbReference type="SUPFAM" id="SSF46626">
    <property type="entry name" value="Cytochrome c"/>
    <property type="match status" value="2"/>
</dbReference>
<proteinExistence type="predicted"/>
<organism evidence="7 8">
    <name type="scientific">Bacteriovorax stolpii</name>
    <name type="common">Bdellovibrio stolpii</name>
    <dbReference type="NCBI Taxonomy" id="960"/>
    <lineage>
        <taxon>Bacteria</taxon>
        <taxon>Pseudomonadati</taxon>
        <taxon>Bdellovibrionota</taxon>
        <taxon>Bacteriovoracia</taxon>
        <taxon>Bacteriovoracales</taxon>
        <taxon>Bacteriovoracaceae</taxon>
        <taxon>Bacteriovorax</taxon>
    </lineage>
</organism>
<keyword evidence="2 4" id="KW-0479">Metal-binding</keyword>
<accession>A0A2K9NML1</accession>
<dbReference type="PROSITE" id="PS51007">
    <property type="entry name" value="CYTC"/>
    <property type="match status" value="2"/>
</dbReference>
<evidence type="ECO:0000256" key="4">
    <source>
        <dbReference type="PROSITE-ProRule" id="PRU00433"/>
    </source>
</evidence>
<dbReference type="Pfam" id="PF13442">
    <property type="entry name" value="Cytochrome_CBB3"/>
    <property type="match status" value="2"/>
</dbReference>
<keyword evidence="8" id="KW-1185">Reference proteome</keyword>
<sequence>MRNTMKGLKLTLTVFSLLALVSCSETHFKEDKIFAGGVYAPAKSLNDGKSLYTEYCMPCHGVNGDGKGVAAKGLTVPPRNFKLGQFKFGRVVSGELPHDEDFYEILKKGLHGTAMLPWDLSQQQMHDVVQYIKTFAPEKWEGADKKLGDVIVAGKDPYGEAHKESAIQRGKEVFHVVAQCWTCHRAYVSHAEFSQIAQKINGAPVTEFDPDMYHVKLQPSDYGVATMPPDFTYDSVRSATTVEELYVRLNSGVGGTAMASWKGVLQDDEIWAVAHYVKSLMDMKRTPARAKLLESIKN</sequence>
<evidence type="ECO:0000313" key="7">
    <source>
        <dbReference type="EMBL" id="AUN96740.1"/>
    </source>
</evidence>
<dbReference type="GO" id="GO:0046872">
    <property type="term" value="F:metal ion binding"/>
    <property type="evidence" value="ECO:0007669"/>
    <property type="project" value="UniProtKB-KW"/>
</dbReference>
<feature type="domain" description="Cytochrome c" evidence="6">
    <location>
        <begin position="43"/>
        <end position="136"/>
    </location>
</feature>
<feature type="domain" description="Cytochrome c" evidence="6">
    <location>
        <begin position="165"/>
        <end position="281"/>
    </location>
</feature>
<dbReference type="InterPro" id="IPR036909">
    <property type="entry name" value="Cyt_c-like_dom_sf"/>
</dbReference>
<evidence type="ECO:0000259" key="6">
    <source>
        <dbReference type="PROSITE" id="PS51007"/>
    </source>
</evidence>
<keyword evidence="5" id="KW-0732">Signal</keyword>
<dbReference type="AlphaFoldDB" id="A0A2K9NML1"/>
<name>A0A2K9NML1_BACTC</name>
<reference evidence="7 8" key="1">
    <citation type="submission" date="2018-01" db="EMBL/GenBank/DDBJ databases">
        <title>Complete genome sequence of Bacteriovorax stolpii DSM12778.</title>
        <authorList>
            <person name="Tang B."/>
            <person name="Chang J."/>
        </authorList>
    </citation>
    <scope>NUCLEOTIDE SEQUENCE [LARGE SCALE GENOMIC DNA]</scope>
    <source>
        <strain evidence="7 8">DSM 12778</strain>
    </source>
</reference>
<dbReference type="Gene3D" id="1.10.760.10">
    <property type="entry name" value="Cytochrome c-like domain"/>
    <property type="match status" value="2"/>
</dbReference>
<dbReference type="Proteomes" id="UP000235584">
    <property type="component" value="Chromosome"/>
</dbReference>
<feature type="signal peptide" evidence="5">
    <location>
        <begin position="1"/>
        <end position="19"/>
    </location>
</feature>
<feature type="chain" id="PRO_5015005079" description="Cytochrome c domain-containing protein" evidence="5">
    <location>
        <begin position="20"/>
        <end position="298"/>
    </location>
</feature>
<evidence type="ECO:0000256" key="5">
    <source>
        <dbReference type="SAM" id="SignalP"/>
    </source>
</evidence>
<protein>
    <recommendedName>
        <fullName evidence="6">Cytochrome c domain-containing protein</fullName>
    </recommendedName>
</protein>
<dbReference type="PROSITE" id="PS51257">
    <property type="entry name" value="PROKAR_LIPOPROTEIN"/>
    <property type="match status" value="1"/>
</dbReference>
<gene>
    <name evidence="7" type="ORF">C0V70_01170</name>
</gene>
<dbReference type="OrthoDB" id="9808312at2"/>
<dbReference type="GO" id="GO:0020037">
    <property type="term" value="F:heme binding"/>
    <property type="evidence" value="ECO:0007669"/>
    <property type="project" value="InterPro"/>
</dbReference>
<dbReference type="InterPro" id="IPR009056">
    <property type="entry name" value="Cyt_c-like_dom"/>
</dbReference>
<keyword evidence="3 4" id="KW-0408">Iron</keyword>
<dbReference type="GO" id="GO:0009055">
    <property type="term" value="F:electron transfer activity"/>
    <property type="evidence" value="ECO:0007669"/>
    <property type="project" value="InterPro"/>
</dbReference>
<dbReference type="KEGG" id="bsto:C0V70_01170"/>
<evidence type="ECO:0000313" key="8">
    <source>
        <dbReference type="Proteomes" id="UP000235584"/>
    </source>
</evidence>
<evidence type="ECO:0000256" key="3">
    <source>
        <dbReference type="ARBA" id="ARBA00023004"/>
    </source>
</evidence>
<dbReference type="PANTHER" id="PTHR33751:SF1">
    <property type="entry name" value="CBB3-TYPE CYTOCHROME C OXIDASE SUBUNIT FIXP"/>
    <property type="match status" value="1"/>
</dbReference>
<evidence type="ECO:0000256" key="1">
    <source>
        <dbReference type="ARBA" id="ARBA00022617"/>
    </source>
</evidence>
<dbReference type="InterPro" id="IPR050597">
    <property type="entry name" value="Cytochrome_c_Oxidase_Subunit"/>
</dbReference>
<dbReference type="EMBL" id="CP025704">
    <property type="protein sequence ID" value="AUN96740.1"/>
    <property type="molecule type" value="Genomic_DNA"/>
</dbReference>
<keyword evidence="1 4" id="KW-0349">Heme</keyword>
<evidence type="ECO:0000256" key="2">
    <source>
        <dbReference type="ARBA" id="ARBA00022723"/>
    </source>
</evidence>
<dbReference type="PANTHER" id="PTHR33751">
    <property type="entry name" value="CBB3-TYPE CYTOCHROME C OXIDASE SUBUNIT FIXP"/>
    <property type="match status" value="1"/>
</dbReference>